<dbReference type="RefSeq" id="XP_014256055.1">
    <property type="nucleotide sequence ID" value="XM_014400569.1"/>
</dbReference>
<dbReference type="GeneID" id="106670340"/>
<dbReference type="PROSITE" id="PS51336">
    <property type="entry name" value="DM10"/>
    <property type="match status" value="1"/>
</dbReference>
<keyword evidence="9" id="KW-1185">Reference proteome</keyword>
<dbReference type="PROSITE" id="PS51374">
    <property type="entry name" value="NDPK_LIKE"/>
    <property type="match status" value="2"/>
</dbReference>
<name>A0A8I6SA56_CIMLE</name>
<organism evidence="8 9">
    <name type="scientific">Cimex lectularius</name>
    <name type="common">Bed bug</name>
    <name type="synonym">Acanthia lectularia</name>
    <dbReference type="NCBI Taxonomy" id="79782"/>
    <lineage>
        <taxon>Eukaryota</taxon>
        <taxon>Metazoa</taxon>
        <taxon>Ecdysozoa</taxon>
        <taxon>Arthropoda</taxon>
        <taxon>Hexapoda</taxon>
        <taxon>Insecta</taxon>
        <taxon>Pterygota</taxon>
        <taxon>Neoptera</taxon>
        <taxon>Paraneoptera</taxon>
        <taxon>Hemiptera</taxon>
        <taxon>Heteroptera</taxon>
        <taxon>Panheteroptera</taxon>
        <taxon>Cimicomorpha</taxon>
        <taxon>Cimicidae</taxon>
        <taxon>Cimex</taxon>
    </lineage>
</organism>
<evidence type="ECO:0000313" key="8">
    <source>
        <dbReference type="EnsemblMetazoa" id="XP_014256055.1"/>
    </source>
</evidence>
<sequence>MDKTLSPVITNMDRYAFLAEWFEPESFRIRKFILFYYPIDHSIALYDIDYKRQFLRRTNVENITPEDMFVGNTMKIFARHFKITDYGNDYTRKVMGINMQRTLGIIKPEALNQKGAIIRMLTKHGFKVSKLRMLHMTEDLVKKLYSHHKDSLSFPAVIAHMTSSPVIAMELLNDYGVSKLNELTGPSNPEIARTENPESIRACFGFDEMRNGFYCSPSQEDAEHELETFFGNDAPLSSTTTDTCVLVNTTCCVVKPHAVREGYLGDIINFIEKEGYMITAMQMFYLDHVHAEEFLEVYRGVLKEYPDIINEMTSGGCVAMEIMGPTKEETPQDFRNFVGPSDPEMARHLRPDTLRAQFGKTKVQNAVHVTDLPEDALLEVEYFFKILV</sequence>
<dbReference type="GO" id="GO:0006228">
    <property type="term" value="P:UTP biosynthetic process"/>
    <property type="evidence" value="ECO:0007669"/>
    <property type="project" value="InterPro"/>
</dbReference>
<dbReference type="GO" id="GO:0005524">
    <property type="term" value="F:ATP binding"/>
    <property type="evidence" value="ECO:0007669"/>
    <property type="project" value="InterPro"/>
</dbReference>
<comment type="similarity">
    <text evidence="5 6">Belongs to the NDK family.</text>
</comment>
<dbReference type="SUPFAM" id="SSF54919">
    <property type="entry name" value="Nucleoside diphosphate kinase, NDK"/>
    <property type="match status" value="2"/>
</dbReference>
<comment type="subcellular location">
    <subcellularLocation>
        <location evidence="1">Cytoplasm</location>
        <location evidence="1">Cytoskeleton</location>
        <location evidence="1">Cilium axoneme</location>
    </subcellularLocation>
</comment>
<evidence type="ECO:0000256" key="6">
    <source>
        <dbReference type="RuleBase" id="RU004011"/>
    </source>
</evidence>
<evidence type="ECO:0000256" key="2">
    <source>
        <dbReference type="ARBA" id="ARBA00022490"/>
    </source>
</evidence>
<dbReference type="SMART" id="SM00676">
    <property type="entry name" value="DM10"/>
    <property type="match status" value="1"/>
</dbReference>
<dbReference type="Gene3D" id="3.30.70.141">
    <property type="entry name" value="Nucleoside diphosphate kinase-like domain"/>
    <property type="match status" value="2"/>
</dbReference>
<evidence type="ECO:0000256" key="1">
    <source>
        <dbReference type="ARBA" id="ARBA00004430"/>
    </source>
</evidence>
<accession>A0A8I6SA56</accession>
<protein>
    <recommendedName>
        <fullName evidence="7">DM10 domain-containing protein</fullName>
    </recommendedName>
</protein>
<dbReference type="OrthoDB" id="270127at2759"/>
<dbReference type="OMA" id="VCMCLEI"/>
<evidence type="ECO:0000313" key="9">
    <source>
        <dbReference type="Proteomes" id="UP000494040"/>
    </source>
</evidence>
<keyword evidence="3" id="KW-0206">Cytoskeleton</keyword>
<dbReference type="PIRSF" id="PIRSF036503">
    <property type="entry name" value="NDK7"/>
    <property type="match status" value="1"/>
</dbReference>
<dbReference type="GO" id="GO:0004550">
    <property type="term" value="F:nucleoside diphosphate kinase activity"/>
    <property type="evidence" value="ECO:0007669"/>
    <property type="project" value="InterPro"/>
</dbReference>
<evidence type="ECO:0000256" key="4">
    <source>
        <dbReference type="ARBA" id="ARBA00023273"/>
    </source>
</evidence>
<dbReference type="CTD" id="41174"/>
<evidence type="ECO:0000256" key="3">
    <source>
        <dbReference type="ARBA" id="ARBA00023212"/>
    </source>
</evidence>
<dbReference type="SMART" id="SM00562">
    <property type="entry name" value="NDK"/>
    <property type="match status" value="2"/>
</dbReference>
<comment type="caution">
    <text evidence="5">Lacks conserved residue(s) required for the propagation of feature annotation.</text>
</comment>
<dbReference type="AlphaFoldDB" id="A0A8I6SA56"/>
<dbReference type="EnsemblMetazoa" id="XM_014400569.1">
    <property type="protein sequence ID" value="XP_014256055.1"/>
    <property type="gene ID" value="LOC106670340"/>
</dbReference>
<dbReference type="GO" id="GO:0006241">
    <property type="term" value="P:CTP biosynthetic process"/>
    <property type="evidence" value="ECO:0007669"/>
    <property type="project" value="InterPro"/>
</dbReference>
<dbReference type="InterPro" id="IPR036850">
    <property type="entry name" value="NDK-like_dom_sf"/>
</dbReference>
<dbReference type="InterPro" id="IPR037993">
    <property type="entry name" value="NDPk7B"/>
</dbReference>
<dbReference type="InterPro" id="IPR034907">
    <property type="entry name" value="NDK-like_dom"/>
</dbReference>
<feature type="domain" description="DM10" evidence="7">
    <location>
        <begin position="11"/>
        <end position="99"/>
    </location>
</feature>
<dbReference type="InterPro" id="IPR011410">
    <property type="entry name" value="NDPK7"/>
</dbReference>
<reference evidence="8" key="1">
    <citation type="submission" date="2022-01" db="UniProtKB">
        <authorList>
            <consortium name="EnsemblMetazoa"/>
        </authorList>
    </citation>
    <scope>IDENTIFICATION</scope>
</reference>
<dbReference type="Pfam" id="PF00334">
    <property type="entry name" value="NDK"/>
    <property type="match status" value="2"/>
</dbReference>
<keyword evidence="2" id="KW-0963">Cytoplasm</keyword>
<evidence type="ECO:0000256" key="5">
    <source>
        <dbReference type="PROSITE-ProRule" id="PRU00706"/>
    </source>
</evidence>
<dbReference type="FunFam" id="3.30.70.141:FF:000004">
    <property type="entry name" value="Nucleoside diphosphate kinase 7"/>
    <property type="match status" value="1"/>
</dbReference>
<dbReference type="InterPro" id="IPR006602">
    <property type="entry name" value="DM10_dom"/>
</dbReference>
<evidence type="ECO:0000259" key="7">
    <source>
        <dbReference type="PROSITE" id="PS51336"/>
    </source>
</evidence>
<dbReference type="InterPro" id="IPR001564">
    <property type="entry name" value="Nucleoside_diP_kinase"/>
</dbReference>
<dbReference type="GO" id="GO:0005813">
    <property type="term" value="C:centrosome"/>
    <property type="evidence" value="ECO:0007669"/>
    <property type="project" value="TreeGrafter"/>
</dbReference>
<keyword evidence="4" id="KW-0966">Cell projection</keyword>
<dbReference type="PANTHER" id="PTHR43109">
    <property type="entry name" value="NUCLEOSIDE DIPHOSPHATE KINASE 7"/>
    <property type="match status" value="1"/>
</dbReference>
<dbReference type="PANTHER" id="PTHR43109:SF2">
    <property type="entry name" value="NUCLEOSIDE DIPHOSPHATE KINASE 7"/>
    <property type="match status" value="1"/>
</dbReference>
<dbReference type="Proteomes" id="UP000494040">
    <property type="component" value="Unassembled WGS sequence"/>
</dbReference>
<dbReference type="Gene3D" id="2.30.29.170">
    <property type="match status" value="1"/>
</dbReference>
<dbReference type="GO" id="GO:0006183">
    <property type="term" value="P:GTP biosynthetic process"/>
    <property type="evidence" value="ECO:0007669"/>
    <property type="project" value="InterPro"/>
</dbReference>
<dbReference type="GO" id="GO:0005879">
    <property type="term" value="C:axonemal microtubule"/>
    <property type="evidence" value="ECO:0007669"/>
    <property type="project" value="TreeGrafter"/>
</dbReference>
<dbReference type="PRINTS" id="PR01243">
    <property type="entry name" value="NUCDPKINASE"/>
</dbReference>
<dbReference type="CDD" id="cd04412">
    <property type="entry name" value="NDPk7B"/>
    <property type="match status" value="1"/>
</dbReference>
<proteinExistence type="inferred from homology"/>